<evidence type="ECO:0000256" key="5">
    <source>
        <dbReference type="ARBA" id="ARBA00023242"/>
    </source>
</evidence>
<reference evidence="8 9" key="1">
    <citation type="journal article" date="2019" name="Genome Biol. Evol.">
        <title>The Rhododendron genome and chromosomal organization provide insight into shared whole-genome duplications across the heath family (Ericaceae).</title>
        <authorList>
            <person name="Soza V.L."/>
            <person name="Lindsley D."/>
            <person name="Waalkes A."/>
            <person name="Ramage E."/>
            <person name="Patwardhan R.P."/>
            <person name="Burton J.N."/>
            <person name="Adey A."/>
            <person name="Kumar A."/>
            <person name="Qiu R."/>
            <person name="Shendure J."/>
            <person name="Hall B."/>
        </authorList>
    </citation>
    <scope>NUCLEOTIDE SEQUENCE [LARGE SCALE GENOMIC DNA]</scope>
    <source>
        <strain evidence="8">RSF 1966-606</strain>
    </source>
</reference>
<dbReference type="GO" id="GO:0005634">
    <property type="term" value="C:nucleus"/>
    <property type="evidence" value="ECO:0007669"/>
    <property type="project" value="UniProtKB-SubCell"/>
</dbReference>
<dbReference type="GO" id="GO:0000124">
    <property type="term" value="C:SAGA complex"/>
    <property type="evidence" value="ECO:0007669"/>
    <property type="project" value="InterPro"/>
</dbReference>
<dbReference type="PANTHER" id="PTHR21539">
    <property type="entry name" value="SAGA-ASSOCIATED FACTOR 29"/>
    <property type="match status" value="1"/>
</dbReference>
<keyword evidence="2" id="KW-0156">Chromatin regulator</keyword>
<dbReference type="CDD" id="cd20393">
    <property type="entry name" value="Tudor_SGF29_rpt1"/>
    <property type="match status" value="1"/>
</dbReference>
<dbReference type="GO" id="GO:0006325">
    <property type="term" value="P:chromatin organization"/>
    <property type="evidence" value="ECO:0007669"/>
    <property type="project" value="UniProtKB-KW"/>
</dbReference>
<dbReference type="PANTHER" id="PTHR21539:SF0">
    <property type="entry name" value="SAGA-ASSOCIATED FACTOR 29"/>
    <property type="match status" value="1"/>
</dbReference>
<accession>A0A6A4M779</accession>
<keyword evidence="4" id="KW-0804">Transcription</keyword>
<dbReference type="CDD" id="cd20394">
    <property type="entry name" value="Tudor_SGF29_rpt2"/>
    <property type="match status" value="1"/>
</dbReference>
<dbReference type="GO" id="GO:0009651">
    <property type="term" value="P:response to salt stress"/>
    <property type="evidence" value="ECO:0007669"/>
    <property type="project" value="UniProtKB-ARBA"/>
</dbReference>
<dbReference type="Proteomes" id="UP000428333">
    <property type="component" value="Linkage Group LG01"/>
</dbReference>
<evidence type="ECO:0000256" key="1">
    <source>
        <dbReference type="ARBA" id="ARBA00004123"/>
    </source>
</evidence>
<feature type="non-terminal residue" evidence="8">
    <location>
        <position position="1"/>
    </location>
</feature>
<evidence type="ECO:0000313" key="9">
    <source>
        <dbReference type="Proteomes" id="UP000428333"/>
    </source>
</evidence>
<dbReference type="AlphaFoldDB" id="A0A6A4M779"/>
<evidence type="ECO:0000256" key="2">
    <source>
        <dbReference type="ARBA" id="ARBA00022853"/>
    </source>
</evidence>
<dbReference type="EMBL" id="QEFC01000091">
    <property type="protein sequence ID" value="KAE9466435.1"/>
    <property type="molecule type" value="Genomic_DNA"/>
</dbReference>
<evidence type="ECO:0000313" key="8">
    <source>
        <dbReference type="EMBL" id="KAE9466435.1"/>
    </source>
</evidence>
<evidence type="ECO:0000256" key="4">
    <source>
        <dbReference type="ARBA" id="ARBA00023163"/>
    </source>
</evidence>
<dbReference type="OrthoDB" id="10265994at2759"/>
<feature type="domain" description="SGF29 C-terminal" evidence="7">
    <location>
        <begin position="174"/>
        <end position="318"/>
    </location>
</feature>
<evidence type="ECO:0000256" key="3">
    <source>
        <dbReference type="ARBA" id="ARBA00023015"/>
    </source>
</evidence>
<feature type="region of interest" description="Disordered" evidence="6">
    <location>
        <begin position="138"/>
        <end position="168"/>
    </location>
</feature>
<dbReference type="InterPro" id="IPR010750">
    <property type="entry name" value="SGF29_tudor-like_dom"/>
</dbReference>
<dbReference type="InterPro" id="IPR047288">
    <property type="entry name" value="Tudor_SGF29_rpt1"/>
</dbReference>
<comment type="caution">
    <text evidence="8">The sequence shown here is derived from an EMBL/GenBank/DDBJ whole genome shotgun (WGS) entry which is preliminary data.</text>
</comment>
<dbReference type="Gene3D" id="2.30.30.140">
    <property type="match status" value="2"/>
</dbReference>
<feature type="compositionally biased region" description="Basic and acidic residues" evidence="6">
    <location>
        <begin position="145"/>
        <end position="162"/>
    </location>
</feature>
<sequence length="318" mass="36161">MIYTTQGVGVTPGETMPSPDIARMLDNSKELDRLRRVQEEVLLEINNMHDRIRSSPEVLQRYGDIFLTRLKMLYTQAKELSESEVNWGLTSKAYLAVKMVSKFLTHVFSLILLGQWHLLSSISTQLLGQLDAFMPPGAPWHQRRRIEPNEPKRKQLKADSDISTHSPSVQKHLDTLSSLTGEQVAARVTNGSEKEEWFVVKVLHFGRETKEVEVLDEEPGDDEEGGSQRKYKLPISEIIPFPKRNDISGVQDFRPGEKVLALYPDTTALYKATVVQPRKRKTDDYVLVFDDDEDEDGSLPLRVVPFHRVVGLPEGRGQ</sequence>
<protein>
    <recommendedName>
        <fullName evidence="7">SGF29 C-terminal domain-containing protein</fullName>
    </recommendedName>
</protein>
<keyword evidence="3" id="KW-0805">Transcription regulation</keyword>
<gene>
    <name evidence="8" type="ORF">C3L33_01657</name>
</gene>
<dbReference type="FunFam" id="2.30.30.140:FF:000061">
    <property type="entry name" value="SAGA-associated factor 29 isoform X6"/>
    <property type="match status" value="1"/>
</dbReference>
<dbReference type="Pfam" id="PF07039">
    <property type="entry name" value="SGF29_Tudor"/>
    <property type="match status" value="1"/>
</dbReference>
<dbReference type="InterPro" id="IPR047287">
    <property type="entry name" value="Tudor_SGF29_rpt2"/>
</dbReference>
<evidence type="ECO:0000259" key="7">
    <source>
        <dbReference type="PROSITE" id="PS51518"/>
    </source>
</evidence>
<dbReference type="PROSITE" id="PS51518">
    <property type="entry name" value="SGF29_C"/>
    <property type="match status" value="1"/>
</dbReference>
<dbReference type="FunFam" id="2.30.30.140:FF:000052">
    <property type="entry name" value="SAGA-associated factor 29 isoform X6"/>
    <property type="match status" value="1"/>
</dbReference>
<comment type="subcellular location">
    <subcellularLocation>
        <location evidence="1">Nucleus</location>
    </subcellularLocation>
</comment>
<keyword evidence="5" id="KW-0539">Nucleus</keyword>
<organism evidence="8 9">
    <name type="scientific">Rhododendron williamsianum</name>
    <dbReference type="NCBI Taxonomy" id="262921"/>
    <lineage>
        <taxon>Eukaryota</taxon>
        <taxon>Viridiplantae</taxon>
        <taxon>Streptophyta</taxon>
        <taxon>Embryophyta</taxon>
        <taxon>Tracheophyta</taxon>
        <taxon>Spermatophyta</taxon>
        <taxon>Magnoliopsida</taxon>
        <taxon>eudicotyledons</taxon>
        <taxon>Gunneridae</taxon>
        <taxon>Pentapetalae</taxon>
        <taxon>asterids</taxon>
        <taxon>Ericales</taxon>
        <taxon>Ericaceae</taxon>
        <taxon>Ericoideae</taxon>
        <taxon>Rhodoreae</taxon>
        <taxon>Rhododendron</taxon>
    </lineage>
</organism>
<proteinExistence type="predicted"/>
<keyword evidence="9" id="KW-1185">Reference proteome</keyword>
<evidence type="ECO:0000256" key="6">
    <source>
        <dbReference type="SAM" id="MobiDB-lite"/>
    </source>
</evidence>
<name>A0A6A4M779_9ERIC</name>
<dbReference type="InterPro" id="IPR037802">
    <property type="entry name" value="SGF29"/>
</dbReference>